<dbReference type="InterPro" id="IPR052028">
    <property type="entry name" value="HipA_Ser/Thr_kinase"/>
</dbReference>
<reference evidence="6 7" key="1">
    <citation type="submission" date="2016-10" db="EMBL/GenBank/DDBJ databases">
        <authorList>
            <person name="de Groot N.N."/>
        </authorList>
    </citation>
    <scope>NUCLEOTIDE SEQUENCE [LARGE SCALE GENOMIC DNA]</scope>
    <source>
        <strain evidence="6 7">KPR-7B</strain>
    </source>
</reference>
<dbReference type="Pfam" id="PF07804">
    <property type="entry name" value="HipA_C"/>
    <property type="match status" value="1"/>
</dbReference>
<evidence type="ECO:0000313" key="7">
    <source>
        <dbReference type="Proteomes" id="UP000199671"/>
    </source>
</evidence>
<dbReference type="OrthoDB" id="3182374at2"/>
<sequence length="405" mass="43565">MSTTQLEVSWTGVDGALTHVGTLTLESETQCQRFAYSADWLEHGFPIGVDLPLSTGPLSPPDGAPTFGVFDDACPGLWGRAVIASGNREERPSGLGLLAAVADVSRQGALRLSASVDAAPLAPGDLASTTDAKALLADIESFQRGDIDREGTHRILLGASSQGGARPKLALRDDRTGGIVMAKYPAVADTYDLLTCEAVALQVARDAGLSACSSQLLRIDAHRAILLVDRFDRRDRGRLGYQSMHTAAQLHEAGDFSYRVAVDAARALVGTQAARAVVTRAALSICLHDVDDHPWNMGFLRDADGWRAAPVFDAVPCPDEQDGTPLEGTTSERSLEQLLDLDWELPRSEVLDLTTRVAQVARGAWERAPKDFGLDPQDARMCERIIESTCDFDTVLDGREPRYAS</sequence>
<dbReference type="GO" id="GO:0005829">
    <property type="term" value="C:cytosol"/>
    <property type="evidence" value="ECO:0007669"/>
    <property type="project" value="TreeGrafter"/>
</dbReference>
<protein>
    <submittedName>
        <fullName evidence="6">Serine/threonine-protein kinase HipA</fullName>
    </submittedName>
</protein>
<evidence type="ECO:0000256" key="2">
    <source>
        <dbReference type="ARBA" id="ARBA00022679"/>
    </source>
</evidence>
<comment type="similarity">
    <text evidence="1">Belongs to the HipA Ser/Thr kinase family.</text>
</comment>
<feature type="domain" description="HipA N-terminal subdomain 1" evidence="5">
    <location>
        <begin position="18"/>
        <end position="103"/>
    </location>
</feature>
<feature type="domain" description="HipA-like C-terminal" evidence="4">
    <location>
        <begin position="161"/>
        <end position="365"/>
    </location>
</feature>
<evidence type="ECO:0000313" key="6">
    <source>
        <dbReference type="EMBL" id="SDM31586.1"/>
    </source>
</evidence>
<evidence type="ECO:0000259" key="5">
    <source>
        <dbReference type="Pfam" id="PF13657"/>
    </source>
</evidence>
<dbReference type="PANTHER" id="PTHR37419">
    <property type="entry name" value="SERINE/THREONINE-PROTEIN KINASE TOXIN HIPA"/>
    <property type="match status" value="1"/>
</dbReference>
<evidence type="ECO:0000259" key="4">
    <source>
        <dbReference type="Pfam" id="PF07804"/>
    </source>
</evidence>
<keyword evidence="2" id="KW-0808">Transferase</keyword>
<organism evidence="6 7">
    <name type="scientific">Actinomyces ruminicola</name>
    <dbReference type="NCBI Taxonomy" id="332524"/>
    <lineage>
        <taxon>Bacteria</taxon>
        <taxon>Bacillati</taxon>
        <taxon>Actinomycetota</taxon>
        <taxon>Actinomycetes</taxon>
        <taxon>Actinomycetales</taxon>
        <taxon>Actinomycetaceae</taxon>
        <taxon>Actinomyces</taxon>
    </lineage>
</organism>
<dbReference type="Proteomes" id="UP000199671">
    <property type="component" value="Unassembled WGS sequence"/>
</dbReference>
<name>A0A1G9S7Z5_9ACTO</name>
<dbReference type="AlphaFoldDB" id="A0A1G9S7Z5"/>
<gene>
    <name evidence="6" type="ORF">SAMN04487766_101333</name>
</gene>
<dbReference type="Pfam" id="PF13657">
    <property type="entry name" value="Couple_hipA"/>
    <property type="match status" value="1"/>
</dbReference>
<proteinExistence type="inferred from homology"/>
<evidence type="ECO:0000256" key="3">
    <source>
        <dbReference type="ARBA" id="ARBA00022777"/>
    </source>
</evidence>
<evidence type="ECO:0000256" key="1">
    <source>
        <dbReference type="ARBA" id="ARBA00010164"/>
    </source>
</evidence>
<dbReference type="GO" id="GO:0004674">
    <property type="term" value="F:protein serine/threonine kinase activity"/>
    <property type="evidence" value="ECO:0007669"/>
    <property type="project" value="TreeGrafter"/>
</dbReference>
<dbReference type="InterPro" id="IPR012893">
    <property type="entry name" value="HipA-like_C"/>
</dbReference>
<dbReference type="PANTHER" id="PTHR37419:SF8">
    <property type="entry name" value="TOXIN YJJJ"/>
    <property type="match status" value="1"/>
</dbReference>
<dbReference type="EMBL" id="FNHU01000001">
    <property type="protein sequence ID" value="SDM31586.1"/>
    <property type="molecule type" value="Genomic_DNA"/>
</dbReference>
<accession>A0A1G9S7Z5</accession>
<dbReference type="RefSeq" id="WP_092607283.1">
    <property type="nucleotide sequence ID" value="NZ_FNHU01000001.1"/>
</dbReference>
<dbReference type="InterPro" id="IPR017508">
    <property type="entry name" value="HipA_N1"/>
</dbReference>
<keyword evidence="3 6" id="KW-0418">Kinase</keyword>